<evidence type="ECO:0000313" key="1">
    <source>
        <dbReference type="Proteomes" id="UP000887580"/>
    </source>
</evidence>
<accession>A0AC35GN87</accession>
<sequence>FPENKENERKVAEKIEKIMQKSGLSLNFTDDFDFQSAELSKIKDCYLQTLNRLIETPNSNSTLDWIEIGALPMKCANALNAKLSKFISTPKLYENKQFISPKFNDTCSIITFGKMPSS</sequence>
<protein>
    <submittedName>
        <fullName evidence="2">Uncharacterized protein</fullName>
    </submittedName>
</protein>
<name>A0AC35GN87_9BILA</name>
<proteinExistence type="predicted"/>
<dbReference type="Proteomes" id="UP000887580">
    <property type="component" value="Unplaced"/>
</dbReference>
<reference evidence="2" key="1">
    <citation type="submission" date="2022-11" db="UniProtKB">
        <authorList>
            <consortium name="WormBaseParasite"/>
        </authorList>
    </citation>
    <scope>IDENTIFICATION</scope>
</reference>
<organism evidence="1 2">
    <name type="scientific">Panagrolaimus sp. PS1159</name>
    <dbReference type="NCBI Taxonomy" id="55785"/>
    <lineage>
        <taxon>Eukaryota</taxon>
        <taxon>Metazoa</taxon>
        <taxon>Ecdysozoa</taxon>
        <taxon>Nematoda</taxon>
        <taxon>Chromadorea</taxon>
        <taxon>Rhabditida</taxon>
        <taxon>Tylenchina</taxon>
        <taxon>Panagrolaimomorpha</taxon>
        <taxon>Panagrolaimoidea</taxon>
        <taxon>Panagrolaimidae</taxon>
        <taxon>Panagrolaimus</taxon>
    </lineage>
</organism>
<evidence type="ECO:0000313" key="2">
    <source>
        <dbReference type="WBParaSite" id="PS1159_v2.g6596.t1"/>
    </source>
</evidence>
<dbReference type="WBParaSite" id="PS1159_v2.g6596.t1">
    <property type="protein sequence ID" value="PS1159_v2.g6596.t1"/>
    <property type="gene ID" value="PS1159_v2.g6596"/>
</dbReference>